<dbReference type="InterPro" id="IPR001910">
    <property type="entry name" value="Inosine/uridine_hydrolase_dom"/>
</dbReference>
<keyword evidence="2" id="KW-0326">Glycosidase</keyword>
<dbReference type="Proteomes" id="UP001329313">
    <property type="component" value="Chromosome"/>
</dbReference>
<feature type="domain" description="Inosine/uridine-preferring nucleoside hydrolase" evidence="3">
    <location>
        <begin position="9"/>
        <end position="308"/>
    </location>
</feature>
<proteinExistence type="predicted"/>
<dbReference type="PANTHER" id="PTHR12304">
    <property type="entry name" value="INOSINE-URIDINE PREFERRING NUCLEOSIDE HYDROLASE"/>
    <property type="match status" value="1"/>
</dbReference>
<dbReference type="GO" id="GO:0008477">
    <property type="term" value="F:purine nucleosidase activity"/>
    <property type="evidence" value="ECO:0007669"/>
    <property type="project" value="TreeGrafter"/>
</dbReference>
<protein>
    <submittedName>
        <fullName evidence="4">Nucleoside hydrolase</fullName>
    </submittedName>
</protein>
<keyword evidence="5" id="KW-1185">Reference proteome</keyword>
<dbReference type="InterPro" id="IPR036452">
    <property type="entry name" value="Ribo_hydro-like"/>
</dbReference>
<accession>A0AAU0MH03</accession>
<dbReference type="PANTHER" id="PTHR12304:SF4">
    <property type="entry name" value="URIDINE NUCLEOSIDASE"/>
    <property type="match status" value="1"/>
</dbReference>
<keyword evidence="1 4" id="KW-0378">Hydrolase</keyword>
<dbReference type="Gene3D" id="3.90.245.10">
    <property type="entry name" value="Ribonucleoside hydrolase-like"/>
    <property type="match status" value="1"/>
</dbReference>
<dbReference type="EMBL" id="CP137080">
    <property type="protein sequence ID" value="WOQ69569.1"/>
    <property type="molecule type" value="Genomic_DNA"/>
</dbReference>
<evidence type="ECO:0000256" key="2">
    <source>
        <dbReference type="ARBA" id="ARBA00023295"/>
    </source>
</evidence>
<gene>
    <name evidence="4" type="ORF">RYJ27_12885</name>
</gene>
<dbReference type="KEGG" id="mliy:RYJ27_12885"/>
<evidence type="ECO:0000313" key="5">
    <source>
        <dbReference type="Proteomes" id="UP001329313"/>
    </source>
</evidence>
<sequence length="321" mass="33364">MSAPARRPVFLDCDTGIDDAVALAYLLASPSIELVGVGTVSGNIDSATAARNTLDLLALAGRTDIPVAVGAHDHLSHGYGGGATHVHGENGIGGVTLPTATRAPEDASAVDLLLELSHRHAGDLHLLTIGPVTNIALALAADPSLPERISGVTAMGGAALCAGNITPVAEANIANDPEAAATMLDAAWDITLVPLDVTMEHTLGEEDREALLASANPFTRAVGEMLDHYFDFYRPIYGERGCALHDPLAAAIAVGDGVTATRAPRVPVIVDTTSGPGRGQTIADLRGQRPRPRDHDGVRTRIVLEVDRPLGPHLVDTLTRF</sequence>
<evidence type="ECO:0000256" key="1">
    <source>
        <dbReference type="ARBA" id="ARBA00022801"/>
    </source>
</evidence>
<dbReference type="GO" id="GO:0045437">
    <property type="term" value="F:uridine nucleosidase activity"/>
    <property type="evidence" value="ECO:0007669"/>
    <property type="project" value="UniProtKB-ARBA"/>
</dbReference>
<dbReference type="GO" id="GO:0006152">
    <property type="term" value="P:purine nucleoside catabolic process"/>
    <property type="evidence" value="ECO:0007669"/>
    <property type="project" value="TreeGrafter"/>
</dbReference>
<dbReference type="InterPro" id="IPR015910">
    <property type="entry name" value="I/U_nuclsd_hydro_CS"/>
</dbReference>
<dbReference type="RefSeq" id="WP_330170690.1">
    <property type="nucleotide sequence ID" value="NZ_CP137080.1"/>
</dbReference>
<dbReference type="AlphaFoldDB" id="A0AAU0MH03"/>
<dbReference type="GO" id="GO:0005829">
    <property type="term" value="C:cytosol"/>
    <property type="evidence" value="ECO:0007669"/>
    <property type="project" value="TreeGrafter"/>
</dbReference>
<evidence type="ECO:0000313" key="4">
    <source>
        <dbReference type="EMBL" id="WOQ69569.1"/>
    </source>
</evidence>
<dbReference type="PROSITE" id="PS01247">
    <property type="entry name" value="IUNH"/>
    <property type="match status" value="1"/>
</dbReference>
<dbReference type="SUPFAM" id="SSF53590">
    <property type="entry name" value="Nucleoside hydrolase"/>
    <property type="match status" value="1"/>
</dbReference>
<evidence type="ECO:0000259" key="3">
    <source>
        <dbReference type="Pfam" id="PF01156"/>
    </source>
</evidence>
<name>A0AAU0MH03_9MICO</name>
<reference evidence="4 5" key="1">
    <citation type="submission" date="2023-10" db="EMBL/GenBank/DDBJ databases">
        <title>Y20.</title>
        <authorList>
            <person name="Zhang G."/>
            <person name="Ding Y."/>
        </authorList>
    </citation>
    <scope>NUCLEOTIDE SEQUENCE [LARGE SCALE GENOMIC DNA]</scope>
    <source>
        <strain evidence="4 5">Y20</strain>
    </source>
</reference>
<dbReference type="Pfam" id="PF01156">
    <property type="entry name" value="IU_nuc_hydro"/>
    <property type="match status" value="1"/>
</dbReference>
<dbReference type="CDD" id="cd02650">
    <property type="entry name" value="nuc_hydro_CaPnhB"/>
    <property type="match status" value="1"/>
</dbReference>
<organism evidence="4 5">
    <name type="scientific">Microbacterium limosum</name>
    <dbReference type="NCBI Taxonomy" id="3079935"/>
    <lineage>
        <taxon>Bacteria</taxon>
        <taxon>Bacillati</taxon>
        <taxon>Actinomycetota</taxon>
        <taxon>Actinomycetes</taxon>
        <taxon>Micrococcales</taxon>
        <taxon>Microbacteriaceae</taxon>
        <taxon>Microbacterium</taxon>
    </lineage>
</organism>
<dbReference type="InterPro" id="IPR023186">
    <property type="entry name" value="IUNH"/>
</dbReference>